<name>G8WS30_STREN</name>
<proteinExistence type="predicted"/>
<organism evidence="1 2">
    <name type="scientific">Streptantibioticus cattleyicolor (strain ATCC 35852 / DSM 46488 / JCM 4925 / NBRC 14057 / NRRL 8057)</name>
    <name type="common">Streptomyces cattleya</name>
    <dbReference type="NCBI Taxonomy" id="1003195"/>
    <lineage>
        <taxon>Bacteria</taxon>
        <taxon>Bacillati</taxon>
        <taxon>Actinomycetota</taxon>
        <taxon>Actinomycetes</taxon>
        <taxon>Kitasatosporales</taxon>
        <taxon>Streptomycetaceae</taxon>
        <taxon>Streptantibioticus</taxon>
    </lineage>
</organism>
<dbReference type="HOGENOM" id="CLU_3258280_0_0_11"/>
<evidence type="ECO:0000313" key="2">
    <source>
        <dbReference type="Proteomes" id="UP000007842"/>
    </source>
</evidence>
<dbReference type="KEGG" id="scy:SCATT_24190"/>
<dbReference type="Proteomes" id="UP000007842">
    <property type="component" value="Chromosome"/>
</dbReference>
<dbReference type="EMBL" id="CP003219">
    <property type="protein sequence ID" value="AEW94790.1"/>
    <property type="molecule type" value="Genomic_DNA"/>
</dbReference>
<accession>G8WS30</accession>
<protein>
    <submittedName>
        <fullName evidence="1">Uncharacterized protein</fullName>
    </submittedName>
</protein>
<evidence type="ECO:0000313" key="1">
    <source>
        <dbReference type="EMBL" id="AEW94790.1"/>
    </source>
</evidence>
<dbReference type="AlphaFoldDB" id="G8WS30"/>
<reference evidence="2" key="1">
    <citation type="submission" date="2011-12" db="EMBL/GenBank/DDBJ databases">
        <title>Complete genome sequence of Streptomyces cattleya strain DSM 46488.</title>
        <authorList>
            <person name="Ou H.-Y."/>
            <person name="Li P."/>
            <person name="Zhao C."/>
            <person name="O'Hagan D."/>
            <person name="Deng Z."/>
        </authorList>
    </citation>
    <scope>NUCLEOTIDE SEQUENCE [LARGE SCALE GENOMIC DNA]</scope>
    <source>
        <strain evidence="2">ATCC 35852 / DSM 46488 / JCM 4925 / NBRC 14057 / NRRL 8057</strain>
    </source>
</reference>
<gene>
    <name evidence="1" type="ordered locus">SCATT_24190</name>
</gene>
<dbReference type="PATRIC" id="fig|1003195.29.peg.2426"/>
<sequence>MRGAARNGGWGVVAAQAAELAAEQVAPPKATGYRTRLADGRS</sequence>
<keyword evidence="2" id="KW-1185">Reference proteome</keyword>